<name>A0A6J6YH73_9ZZZZ</name>
<proteinExistence type="predicted"/>
<dbReference type="GO" id="GO:0009089">
    <property type="term" value="P:lysine biosynthetic process via diaminopimelate"/>
    <property type="evidence" value="ECO:0007669"/>
    <property type="project" value="TreeGrafter"/>
</dbReference>
<protein>
    <submittedName>
        <fullName evidence="3">Unannotated protein</fullName>
    </submittedName>
</protein>
<organism evidence="3">
    <name type="scientific">freshwater metagenome</name>
    <dbReference type="NCBI Taxonomy" id="449393"/>
    <lineage>
        <taxon>unclassified sequences</taxon>
        <taxon>metagenomes</taxon>
        <taxon>ecological metagenomes</taxon>
    </lineage>
</organism>
<comment type="cofactor">
    <cofactor evidence="1">
        <name>pyridoxal 5'-phosphate</name>
        <dbReference type="ChEBI" id="CHEBI:597326"/>
    </cofactor>
</comment>
<dbReference type="Gene3D" id="2.40.37.10">
    <property type="entry name" value="Lyase, Ornithine Decarboxylase, Chain A, domain 1"/>
    <property type="match status" value="1"/>
</dbReference>
<reference evidence="3" key="1">
    <citation type="submission" date="2020-05" db="EMBL/GenBank/DDBJ databases">
        <authorList>
            <person name="Chiriac C."/>
            <person name="Salcher M."/>
            <person name="Ghai R."/>
            <person name="Kavagutti S V."/>
        </authorList>
    </citation>
    <scope>NUCLEOTIDE SEQUENCE</scope>
</reference>
<dbReference type="PANTHER" id="PTHR43727">
    <property type="entry name" value="DIAMINOPIMELATE DECARBOXYLASE"/>
    <property type="match status" value="1"/>
</dbReference>
<dbReference type="PANTHER" id="PTHR43727:SF2">
    <property type="entry name" value="GROUP IV DECARBOXYLASE"/>
    <property type="match status" value="1"/>
</dbReference>
<keyword evidence="2" id="KW-0663">Pyridoxal phosphate</keyword>
<gene>
    <name evidence="3" type="ORF">UFOPK3026_00901</name>
</gene>
<dbReference type="GO" id="GO:0008836">
    <property type="term" value="F:diaminopimelate decarboxylase activity"/>
    <property type="evidence" value="ECO:0007669"/>
    <property type="project" value="TreeGrafter"/>
</dbReference>
<dbReference type="AlphaFoldDB" id="A0A6J6YH73"/>
<dbReference type="InterPro" id="IPR009006">
    <property type="entry name" value="Ala_racemase/Decarboxylase_C"/>
</dbReference>
<evidence type="ECO:0000256" key="1">
    <source>
        <dbReference type="ARBA" id="ARBA00001933"/>
    </source>
</evidence>
<sequence>MLIDDALLPNNYKVGDIIATPVTGAYGHSMGSNYNKVTRPPVVFVSKGSARVVVRRETFIDLVNLDVADSV</sequence>
<evidence type="ECO:0000313" key="3">
    <source>
        <dbReference type="EMBL" id="CAB4807534.1"/>
    </source>
</evidence>
<accession>A0A6J6YH73</accession>
<dbReference type="EMBL" id="CAFAAP010000131">
    <property type="protein sequence ID" value="CAB4807534.1"/>
    <property type="molecule type" value="Genomic_DNA"/>
</dbReference>
<evidence type="ECO:0000256" key="2">
    <source>
        <dbReference type="ARBA" id="ARBA00022898"/>
    </source>
</evidence>
<dbReference type="SUPFAM" id="SSF50621">
    <property type="entry name" value="Alanine racemase C-terminal domain-like"/>
    <property type="match status" value="1"/>
</dbReference>